<dbReference type="PRINTS" id="PR00377">
    <property type="entry name" value="IMPHPHTASES"/>
</dbReference>
<keyword evidence="6" id="KW-0889">Transcription antitermination</keyword>
<dbReference type="Gene3D" id="3.30.540.10">
    <property type="entry name" value="Fructose-1,6-Bisphosphatase, subunit A, domain 1"/>
    <property type="match status" value="1"/>
</dbReference>
<dbReference type="InterPro" id="IPR020550">
    <property type="entry name" value="Inositol_monophosphatase_CS"/>
</dbReference>
<evidence type="ECO:0000313" key="10">
    <source>
        <dbReference type="EMBL" id="GFZ75810.1"/>
    </source>
</evidence>
<dbReference type="GO" id="GO:0007165">
    <property type="term" value="P:signal transduction"/>
    <property type="evidence" value="ECO:0007669"/>
    <property type="project" value="TreeGrafter"/>
</dbReference>
<dbReference type="PANTHER" id="PTHR20854:SF4">
    <property type="entry name" value="INOSITOL-1-MONOPHOSPHATASE-RELATED"/>
    <property type="match status" value="1"/>
</dbReference>
<reference evidence="10" key="2">
    <citation type="submission" date="2020-09" db="EMBL/GenBank/DDBJ databases">
        <authorList>
            <person name="Sun Q."/>
            <person name="Zhou Y."/>
        </authorList>
    </citation>
    <scope>NUCLEOTIDE SEQUENCE</scope>
    <source>
        <strain evidence="10">CGMCC 1.15425</strain>
    </source>
</reference>
<dbReference type="InterPro" id="IPR020583">
    <property type="entry name" value="Inositol_monoP_metal-BS"/>
</dbReference>
<evidence type="ECO:0000256" key="9">
    <source>
        <dbReference type="RuleBase" id="RU364068"/>
    </source>
</evidence>
<keyword evidence="6" id="KW-0804">Transcription</keyword>
<dbReference type="SUPFAM" id="SSF56655">
    <property type="entry name" value="Carbohydrate phosphatase"/>
    <property type="match status" value="1"/>
</dbReference>
<feature type="binding site" evidence="8">
    <location>
        <position position="95"/>
    </location>
    <ligand>
        <name>Mg(2+)</name>
        <dbReference type="ChEBI" id="CHEBI:18420"/>
        <label>1</label>
        <note>catalytic</note>
    </ligand>
</feature>
<evidence type="ECO:0000256" key="6">
    <source>
        <dbReference type="ARBA" id="ARBA00022814"/>
    </source>
</evidence>
<dbReference type="OrthoDB" id="9785695at2"/>
<keyword evidence="11" id="KW-1185">Reference proteome</keyword>
<dbReference type="GO" id="GO:0046872">
    <property type="term" value="F:metal ion binding"/>
    <property type="evidence" value="ECO:0007669"/>
    <property type="project" value="UniProtKB-KW"/>
</dbReference>
<evidence type="ECO:0000256" key="8">
    <source>
        <dbReference type="PIRSR" id="PIRSR600760-2"/>
    </source>
</evidence>
<accession>A0A916QIK1</accession>
<comment type="caution">
    <text evidence="10">The sequence shown here is derived from an EMBL/GenBank/DDBJ whole genome shotgun (WGS) entry which is preliminary data.</text>
</comment>
<evidence type="ECO:0000256" key="7">
    <source>
        <dbReference type="ARBA" id="ARBA00022842"/>
    </source>
</evidence>
<dbReference type="GO" id="GO:0031564">
    <property type="term" value="P:transcription antitermination"/>
    <property type="evidence" value="ECO:0007669"/>
    <property type="project" value="UniProtKB-KW"/>
</dbReference>
<sequence>MQSDAAAIQEFSQRIAKEAGHLMVERLKAGAESLATRYKASGSELVTQVDEDVDALISLAIQEAFAGHRILAEESAPDTQGLSQIQEPLWILDPIDGTVNYAHDHSHSAVSIAWACQGKVLSAVVYNPFTDEMFTALKGQGAYLNGRAIEPSGVSEMKRALFATGFPYQKDNLAPLMERMSVMLSNCADLRRAGSAALDICWVAMGRLDIYYENLSVWDFAAAQLIAREAGAVYGHFKEIPPGVNPEFHDRHILVANSQAMFDRAHAMLSACPAG</sequence>
<comment type="cofactor">
    <cofactor evidence="2 8 9">
        <name>Mg(2+)</name>
        <dbReference type="ChEBI" id="CHEBI:18420"/>
    </cofactor>
</comment>
<dbReference type="PROSITE" id="PS00629">
    <property type="entry name" value="IMP_1"/>
    <property type="match status" value="1"/>
</dbReference>
<comment type="catalytic activity">
    <reaction evidence="1 9">
        <text>a myo-inositol phosphate + H2O = myo-inositol + phosphate</text>
        <dbReference type="Rhea" id="RHEA:24056"/>
        <dbReference type="ChEBI" id="CHEBI:15377"/>
        <dbReference type="ChEBI" id="CHEBI:17268"/>
        <dbReference type="ChEBI" id="CHEBI:43474"/>
        <dbReference type="ChEBI" id="CHEBI:84139"/>
        <dbReference type="EC" id="3.1.3.25"/>
    </reaction>
</comment>
<dbReference type="PANTHER" id="PTHR20854">
    <property type="entry name" value="INOSITOL MONOPHOSPHATASE"/>
    <property type="match status" value="1"/>
</dbReference>
<dbReference type="Gene3D" id="3.40.190.80">
    <property type="match status" value="1"/>
</dbReference>
<evidence type="ECO:0000313" key="11">
    <source>
        <dbReference type="Proteomes" id="UP000627715"/>
    </source>
</evidence>
<dbReference type="InterPro" id="IPR033942">
    <property type="entry name" value="IMPase"/>
</dbReference>
<feature type="binding site" evidence="8">
    <location>
        <position position="96"/>
    </location>
    <ligand>
        <name>Mg(2+)</name>
        <dbReference type="ChEBI" id="CHEBI:18420"/>
        <label>1</label>
        <note>catalytic</note>
    </ligand>
</feature>
<evidence type="ECO:0000256" key="3">
    <source>
        <dbReference type="ARBA" id="ARBA00009759"/>
    </source>
</evidence>
<evidence type="ECO:0000256" key="5">
    <source>
        <dbReference type="ARBA" id="ARBA00022801"/>
    </source>
</evidence>
<dbReference type="Proteomes" id="UP000627715">
    <property type="component" value="Unassembled WGS sequence"/>
</dbReference>
<dbReference type="EMBL" id="BMIY01000007">
    <property type="protein sequence ID" value="GFZ75810.1"/>
    <property type="molecule type" value="Genomic_DNA"/>
</dbReference>
<dbReference type="AlphaFoldDB" id="A0A916QIK1"/>
<keyword evidence="5 9" id="KW-0378">Hydrolase</keyword>
<dbReference type="RefSeq" id="WP_068810852.1">
    <property type="nucleotide sequence ID" value="NZ_BMIY01000007.1"/>
</dbReference>
<keyword evidence="6" id="KW-0805">Transcription regulation</keyword>
<gene>
    <name evidence="10" type="ORF">GCM10011403_17950</name>
</gene>
<dbReference type="EC" id="3.1.3.25" evidence="9"/>
<feature type="binding site" evidence="8">
    <location>
        <position position="93"/>
    </location>
    <ligand>
        <name>Mg(2+)</name>
        <dbReference type="ChEBI" id="CHEBI:18420"/>
        <label>2</label>
    </ligand>
</feature>
<dbReference type="InterPro" id="IPR000760">
    <property type="entry name" value="Inositol_monophosphatase-like"/>
</dbReference>
<dbReference type="CDD" id="cd01639">
    <property type="entry name" value="IMPase"/>
    <property type="match status" value="1"/>
</dbReference>
<protein>
    <recommendedName>
        <fullName evidence="9">Inositol-1-monophosphatase</fullName>
        <ecNumber evidence="9">3.1.3.25</ecNumber>
    </recommendedName>
</protein>
<evidence type="ECO:0000256" key="2">
    <source>
        <dbReference type="ARBA" id="ARBA00001946"/>
    </source>
</evidence>
<feature type="binding site" evidence="8">
    <location>
        <position position="219"/>
    </location>
    <ligand>
        <name>Mg(2+)</name>
        <dbReference type="ChEBI" id="CHEBI:18420"/>
        <label>1</label>
        <note>catalytic</note>
    </ligand>
</feature>
<keyword evidence="7 8" id="KW-0460">Magnesium</keyword>
<comment type="similarity">
    <text evidence="3 9">Belongs to the inositol monophosphatase superfamily.</text>
</comment>
<keyword evidence="4 8" id="KW-0479">Metal-binding</keyword>
<organism evidence="10 11">
    <name type="scientific">Pseudohongiella nitratireducens</name>
    <dbReference type="NCBI Taxonomy" id="1768907"/>
    <lineage>
        <taxon>Bacteria</taxon>
        <taxon>Pseudomonadati</taxon>
        <taxon>Pseudomonadota</taxon>
        <taxon>Gammaproteobacteria</taxon>
        <taxon>Pseudomonadales</taxon>
        <taxon>Pseudohongiellaceae</taxon>
        <taxon>Pseudohongiella</taxon>
    </lineage>
</organism>
<dbReference type="PROSITE" id="PS00630">
    <property type="entry name" value="IMP_2"/>
    <property type="match status" value="1"/>
</dbReference>
<dbReference type="GO" id="GO:0006020">
    <property type="term" value="P:inositol metabolic process"/>
    <property type="evidence" value="ECO:0007669"/>
    <property type="project" value="TreeGrafter"/>
</dbReference>
<evidence type="ECO:0000256" key="4">
    <source>
        <dbReference type="ARBA" id="ARBA00022723"/>
    </source>
</evidence>
<dbReference type="Pfam" id="PF00459">
    <property type="entry name" value="Inositol_P"/>
    <property type="match status" value="1"/>
</dbReference>
<proteinExistence type="inferred from homology"/>
<dbReference type="GO" id="GO:0008934">
    <property type="term" value="F:inositol monophosphate 1-phosphatase activity"/>
    <property type="evidence" value="ECO:0007669"/>
    <property type="project" value="InterPro"/>
</dbReference>
<feature type="binding site" evidence="8">
    <location>
        <position position="73"/>
    </location>
    <ligand>
        <name>Mg(2+)</name>
        <dbReference type="ChEBI" id="CHEBI:18420"/>
        <label>1</label>
        <note>catalytic</note>
    </ligand>
</feature>
<evidence type="ECO:0000256" key="1">
    <source>
        <dbReference type="ARBA" id="ARBA00001033"/>
    </source>
</evidence>
<name>A0A916QIK1_9GAMM</name>
<dbReference type="GO" id="GO:0046854">
    <property type="term" value="P:phosphatidylinositol phosphate biosynthetic process"/>
    <property type="evidence" value="ECO:0007669"/>
    <property type="project" value="InterPro"/>
</dbReference>
<reference evidence="10" key="1">
    <citation type="journal article" date="2014" name="Int. J. Syst. Evol. Microbiol.">
        <title>Complete genome sequence of Corynebacterium casei LMG S-19264T (=DSM 44701T), isolated from a smear-ripened cheese.</title>
        <authorList>
            <consortium name="US DOE Joint Genome Institute (JGI-PGF)"/>
            <person name="Walter F."/>
            <person name="Albersmeier A."/>
            <person name="Kalinowski J."/>
            <person name="Ruckert C."/>
        </authorList>
    </citation>
    <scope>NUCLEOTIDE SEQUENCE</scope>
    <source>
        <strain evidence="10">CGMCC 1.15425</strain>
    </source>
</reference>